<dbReference type="EMBL" id="GL871023">
    <property type="protein sequence ID" value="EGC36549.1"/>
    <property type="molecule type" value="Genomic_DNA"/>
</dbReference>
<dbReference type="AlphaFoldDB" id="F0ZHP5"/>
<protein>
    <submittedName>
        <fullName evidence="1">Uncharacterized protein</fullName>
    </submittedName>
</protein>
<reference evidence="2" key="1">
    <citation type="journal article" date="2011" name="Genome Biol.">
        <title>Comparative genomics of the social amoebae Dictyostelium discoideum and Dictyostelium purpureum.</title>
        <authorList>
            <consortium name="US DOE Joint Genome Institute (JGI-PGF)"/>
            <person name="Sucgang R."/>
            <person name="Kuo A."/>
            <person name="Tian X."/>
            <person name="Salerno W."/>
            <person name="Parikh A."/>
            <person name="Feasley C.L."/>
            <person name="Dalin E."/>
            <person name="Tu H."/>
            <person name="Huang E."/>
            <person name="Barry K."/>
            <person name="Lindquist E."/>
            <person name="Shapiro H."/>
            <person name="Bruce D."/>
            <person name="Schmutz J."/>
            <person name="Salamov A."/>
            <person name="Fey P."/>
            <person name="Gaudet P."/>
            <person name="Anjard C."/>
            <person name="Babu M.M."/>
            <person name="Basu S."/>
            <person name="Bushmanova Y."/>
            <person name="van der Wel H."/>
            <person name="Katoh-Kurasawa M."/>
            <person name="Dinh C."/>
            <person name="Coutinho P.M."/>
            <person name="Saito T."/>
            <person name="Elias M."/>
            <person name="Schaap P."/>
            <person name="Kay R.R."/>
            <person name="Henrissat B."/>
            <person name="Eichinger L."/>
            <person name="Rivero F."/>
            <person name="Putnam N.H."/>
            <person name="West C.M."/>
            <person name="Loomis W.F."/>
            <person name="Chisholm R.L."/>
            <person name="Shaulsky G."/>
            <person name="Strassmann J.E."/>
            <person name="Queller D.C."/>
            <person name="Kuspa A."/>
            <person name="Grigoriev I.V."/>
        </authorList>
    </citation>
    <scope>NUCLEOTIDE SEQUENCE [LARGE SCALE GENOMIC DNA]</scope>
    <source>
        <strain evidence="2">QSDP1</strain>
    </source>
</reference>
<keyword evidence="2" id="KW-1185">Reference proteome</keyword>
<dbReference type="Proteomes" id="UP000001064">
    <property type="component" value="Unassembled WGS sequence"/>
</dbReference>
<dbReference type="RefSeq" id="XP_003286921.1">
    <property type="nucleotide sequence ID" value="XM_003286873.1"/>
</dbReference>
<gene>
    <name evidence="1" type="ORF">DICPUDRAFT_150971</name>
</gene>
<name>F0ZHP5_DICPU</name>
<dbReference type="GeneID" id="10500413"/>
<sequence>MTQQRINVIISGSKIANDISLNGNTFIILNNKVYFGPACKRNNPVAGMVGDYQCNADDFKNQRWDLCSIAHGMTFNKNIRRDGKHVTVTYDSVQCGAMKIKGYPTSPLRHGKNLWTADATGVWEVVQNGKFTAIAWQCKNDKMFYSLTKEDLQKSSRVKDKGTGKYITEPINTKSNTFIQP</sequence>
<dbReference type="InParanoid" id="F0ZHP5"/>
<accession>F0ZHP5</accession>
<evidence type="ECO:0000313" key="1">
    <source>
        <dbReference type="EMBL" id="EGC36549.1"/>
    </source>
</evidence>
<dbReference type="KEGG" id="dpp:DICPUDRAFT_150971"/>
<dbReference type="VEuPathDB" id="AmoebaDB:DICPUDRAFT_150971"/>
<evidence type="ECO:0000313" key="2">
    <source>
        <dbReference type="Proteomes" id="UP000001064"/>
    </source>
</evidence>
<proteinExistence type="predicted"/>
<organism evidence="1 2">
    <name type="scientific">Dictyostelium purpureum</name>
    <name type="common">Slime mold</name>
    <dbReference type="NCBI Taxonomy" id="5786"/>
    <lineage>
        <taxon>Eukaryota</taxon>
        <taxon>Amoebozoa</taxon>
        <taxon>Evosea</taxon>
        <taxon>Eumycetozoa</taxon>
        <taxon>Dictyostelia</taxon>
        <taxon>Dictyosteliales</taxon>
        <taxon>Dictyosteliaceae</taxon>
        <taxon>Dictyostelium</taxon>
    </lineage>
</organism>